<dbReference type="InterPro" id="IPR011701">
    <property type="entry name" value="MFS"/>
</dbReference>
<dbReference type="PROSITE" id="PS50850">
    <property type="entry name" value="MFS"/>
    <property type="match status" value="1"/>
</dbReference>
<feature type="transmembrane region" description="Helical" evidence="5">
    <location>
        <begin position="377"/>
        <end position="399"/>
    </location>
</feature>
<evidence type="ECO:0000313" key="8">
    <source>
        <dbReference type="Proteomes" id="UP000019132"/>
    </source>
</evidence>
<dbReference type="VEuPathDB" id="FungiDB:PYU1_G010314"/>
<feature type="transmembrane region" description="Helical" evidence="5">
    <location>
        <begin position="94"/>
        <end position="112"/>
    </location>
</feature>
<feature type="transmembrane region" description="Helical" evidence="5">
    <location>
        <begin position="62"/>
        <end position="82"/>
    </location>
</feature>
<dbReference type="Proteomes" id="UP000019132">
    <property type="component" value="Unassembled WGS sequence"/>
</dbReference>
<organism evidence="7 8">
    <name type="scientific">Globisporangium ultimum (strain ATCC 200006 / CBS 805.95 / DAOM BR144)</name>
    <name type="common">Pythium ultimum</name>
    <dbReference type="NCBI Taxonomy" id="431595"/>
    <lineage>
        <taxon>Eukaryota</taxon>
        <taxon>Sar</taxon>
        <taxon>Stramenopiles</taxon>
        <taxon>Oomycota</taxon>
        <taxon>Peronosporomycetes</taxon>
        <taxon>Pythiales</taxon>
        <taxon>Pythiaceae</taxon>
        <taxon>Globisporangium</taxon>
    </lineage>
</organism>
<evidence type="ECO:0000256" key="1">
    <source>
        <dbReference type="ARBA" id="ARBA00004141"/>
    </source>
</evidence>
<dbReference type="InParanoid" id="K3WZD5"/>
<dbReference type="EnsemblProtists" id="PYU1_T010334">
    <property type="protein sequence ID" value="PYU1_T010334"/>
    <property type="gene ID" value="PYU1_G010314"/>
</dbReference>
<feature type="domain" description="Major facilitator superfamily (MFS) profile" evidence="6">
    <location>
        <begin position="27"/>
        <end position="431"/>
    </location>
</feature>
<evidence type="ECO:0000313" key="7">
    <source>
        <dbReference type="EnsemblProtists" id="PYU1_T010334"/>
    </source>
</evidence>
<dbReference type="GO" id="GO:0005886">
    <property type="term" value="C:plasma membrane"/>
    <property type="evidence" value="ECO:0007669"/>
    <property type="project" value="TreeGrafter"/>
</dbReference>
<feature type="transmembrane region" description="Helical" evidence="5">
    <location>
        <begin position="28"/>
        <end position="50"/>
    </location>
</feature>
<dbReference type="EMBL" id="GL376602">
    <property type="status" value="NOT_ANNOTATED_CDS"/>
    <property type="molecule type" value="Genomic_DNA"/>
</dbReference>
<keyword evidence="8" id="KW-1185">Reference proteome</keyword>
<keyword evidence="2 5" id="KW-0812">Transmembrane</keyword>
<feature type="transmembrane region" description="Helical" evidence="5">
    <location>
        <begin position="158"/>
        <end position="181"/>
    </location>
</feature>
<feature type="transmembrane region" description="Helical" evidence="5">
    <location>
        <begin position="193"/>
        <end position="210"/>
    </location>
</feature>
<feature type="transmembrane region" description="Helical" evidence="5">
    <location>
        <begin position="405"/>
        <end position="423"/>
    </location>
</feature>
<reference evidence="7" key="3">
    <citation type="submission" date="2015-02" db="UniProtKB">
        <authorList>
            <consortium name="EnsemblProtists"/>
        </authorList>
    </citation>
    <scope>IDENTIFICATION</scope>
    <source>
        <strain evidence="7">DAOM BR144</strain>
    </source>
</reference>
<dbReference type="HOGENOM" id="CLU_001265_46_14_1"/>
<accession>K3WZD5</accession>
<keyword evidence="3 5" id="KW-1133">Transmembrane helix</keyword>
<dbReference type="AlphaFoldDB" id="K3WZD5"/>
<name>K3WZD5_GLOUD</name>
<evidence type="ECO:0000259" key="6">
    <source>
        <dbReference type="PROSITE" id="PS50850"/>
    </source>
</evidence>
<feature type="transmembrane region" description="Helical" evidence="5">
    <location>
        <begin position="313"/>
        <end position="332"/>
    </location>
</feature>
<evidence type="ECO:0000256" key="2">
    <source>
        <dbReference type="ARBA" id="ARBA00022692"/>
    </source>
</evidence>
<dbReference type="Pfam" id="PF07690">
    <property type="entry name" value="MFS_1"/>
    <property type="match status" value="1"/>
</dbReference>
<reference evidence="8" key="1">
    <citation type="journal article" date="2010" name="Genome Biol.">
        <title>Genome sequence of the necrotrophic plant pathogen Pythium ultimum reveals original pathogenicity mechanisms and effector repertoire.</title>
        <authorList>
            <person name="Levesque C.A."/>
            <person name="Brouwer H."/>
            <person name="Cano L."/>
            <person name="Hamilton J.P."/>
            <person name="Holt C."/>
            <person name="Huitema E."/>
            <person name="Raffaele S."/>
            <person name="Robideau G.P."/>
            <person name="Thines M."/>
            <person name="Win J."/>
            <person name="Zerillo M.M."/>
            <person name="Beakes G.W."/>
            <person name="Boore J.L."/>
            <person name="Busam D."/>
            <person name="Dumas B."/>
            <person name="Ferriera S."/>
            <person name="Fuerstenberg S.I."/>
            <person name="Gachon C.M."/>
            <person name="Gaulin E."/>
            <person name="Govers F."/>
            <person name="Grenville-Briggs L."/>
            <person name="Horner N."/>
            <person name="Hostetler J."/>
            <person name="Jiang R.H."/>
            <person name="Johnson J."/>
            <person name="Krajaejun T."/>
            <person name="Lin H."/>
            <person name="Meijer H.J."/>
            <person name="Moore B."/>
            <person name="Morris P."/>
            <person name="Phuntmart V."/>
            <person name="Puiu D."/>
            <person name="Shetty J."/>
            <person name="Stajich J.E."/>
            <person name="Tripathy S."/>
            <person name="Wawra S."/>
            <person name="van West P."/>
            <person name="Whitty B.R."/>
            <person name="Coutinho P.M."/>
            <person name="Henrissat B."/>
            <person name="Martin F."/>
            <person name="Thomas P.D."/>
            <person name="Tyler B.M."/>
            <person name="De Vries R.P."/>
            <person name="Kamoun S."/>
            <person name="Yandell M."/>
            <person name="Tisserat N."/>
            <person name="Buell C.R."/>
        </authorList>
    </citation>
    <scope>NUCLEOTIDE SEQUENCE</scope>
    <source>
        <strain evidence="8">DAOM:BR144</strain>
    </source>
</reference>
<reference evidence="8" key="2">
    <citation type="submission" date="2010-04" db="EMBL/GenBank/DDBJ databases">
        <authorList>
            <person name="Buell R."/>
            <person name="Hamilton J."/>
            <person name="Hostetler J."/>
        </authorList>
    </citation>
    <scope>NUCLEOTIDE SEQUENCE [LARGE SCALE GENOMIC DNA]</scope>
    <source>
        <strain evidence="8">DAOM:BR144</strain>
    </source>
</reference>
<evidence type="ECO:0000256" key="4">
    <source>
        <dbReference type="ARBA" id="ARBA00023136"/>
    </source>
</evidence>
<feature type="transmembrane region" description="Helical" evidence="5">
    <location>
        <begin position="118"/>
        <end position="138"/>
    </location>
</feature>
<dbReference type="InterPro" id="IPR020846">
    <property type="entry name" value="MFS_dom"/>
</dbReference>
<feature type="transmembrane region" description="Helical" evidence="5">
    <location>
        <begin position="344"/>
        <end position="365"/>
    </location>
</feature>
<dbReference type="Gene3D" id="1.20.1250.20">
    <property type="entry name" value="MFS general substrate transporter like domains"/>
    <property type="match status" value="1"/>
</dbReference>
<keyword evidence="4 5" id="KW-0472">Membrane</keyword>
<dbReference type="InterPro" id="IPR036259">
    <property type="entry name" value="MFS_trans_sf"/>
</dbReference>
<protein>
    <recommendedName>
        <fullName evidence="6">Major facilitator superfamily (MFS) profile domain-containing protein</fullName>
    </recommendedName>
</protein>
<dbReference type="GO" id="GO:0046943">
    <property type="term" value="F:carboxylic acid transmembrane transporter activity"/>
    <property type="evidence" value="ECO:0007669"/>
    <property type="project" value="TreeGrafter"/>
</dbReference>
<dbReference type="eggNOG" id="KOG0252">
    <property type="taxonomic scope" value="Eukaryota"/>
</dbReference>
<feature type="transmembrane region" description="Helical" evidence="5">
    <location>
        <begin position="244"/>
        <end position="268"/>
    </location>
</feature>
<dbReference type="OMA" id="RGPIFIL"/>
<dbReference type="PANTHER" id="PTHR23508">
    <property type="entry name" value="CARBOXYLIC ACID TRANSPORTER PROTEIN HOMOLOG"/>
    <property type="match status" value="1"/>
</dbReference>
<feature type="transmembrane region" description="Helical" evidence="5">
    <location>
        <begin position="288"/>
        <end position="306"/>
    </location>
</feature>
<comment type="subcellular location">
    <subcellularLocation>
        <location evidence="1">Membrane</location>
        <topology evidence="1">Multi-pass membrane protein</topology>
    </subcellularLocation>
</comment>
<evidence type="ECO:0000256" key="5">
    <source>
        <dbReference type="SAM" id="Phobius"/>
    </source>
</evidence>
<dbReference type="PANTHER" id="PTHR23508:SF10">
    <property type="entry name" value="CARBOXYLIC ACID TRANSPORTER PROTEIN HOMOLOG"/>
    <property type="match status" value="1"/>
</dbReference>
<dbReference type="SUPFAM" id="SSF103473">
    <property type="entry name" value="MFS general substrate transporter"/>
    <property type="match status" value="1"/>
</dbReference>
<proteinExistence type="predicted"/>
<evidence type="ECO:0000256" key="3">
    <source>
        <dbReference type="ARBA" id="ARBA00022989"/>
    </source>
</evidence>
<dbReference type="STRING" id="431595.K3WZD5"/>
<sequence length="435" mass="46786">MVRLLEEQVQYAPSAAHAKRKFHVSDKIWVSAIANLSTAYNLAVINYALMMIRHTHPAASPQLTSMVASCSLVGAIMGQLTFGYIGDVIGRKQGMIFTLLLSIGGALASAILPWGVDSIYYILAACRFVLGLGVGGVYPLSATTAIEATTDELKNSKIVAAVFSFQGVGQLLAPLVAYLVLEFGIGRTMGWRFLLGIGALPGLFVLQKAFNAKESATPHQSVAEVCGPDLWNSLKEDVSLRHKLVGAAFGWFLFDITFYGNVIFTPIILEDAFGYSNSHLPDVTRCSVIVALIALPGYYVTVHAVGKMNFKTIQVMGFVMMALLFFILGAFYEPLLRMKATLLSLYAMTFFFSNFGPNVSTFCLPAEVFPPDVRVKLNGIAAASGKIGATVGAAVFGVIETDWGVSYVLVLSALVSILGAVVTQKYIPGKTYRGV</sequence>